<dbReference type="CDD" id="cd00067">
    <property type="entry name" value="GAL4"/>
    <property type="match status" value="1"/>
</dbReference>
<dbReference type="STRING" id="1316194.A0A1Q5TFK4"/>
<evidence type="ECO:0000313" key="10">
    <source>
        <dbReference type="EMBL" id="OKO99014.1"/>
    </source>
</evidence>
<reference evidence="10 11" key="1">
    <citation type="submission" date="2016-10" db="EMBL/GenBank/DDBJ databases">
        <title>Genome sequence of the ascomycete fungus Penicillium subrubescens.</title>
        <authorList>
            <person name="De Vries R.P."/>
            <person name="Peng M."/>
            <person name="Dilokpimol A."/>
            <person name="Hilden K."/>
            <person name="Makela M.R."/>
            <person name="Grigoriev I."/>
            <person name="Riley R."/>
            <person name="Granchi Z."/>
        </authorList>
    </citation>
    <scope>NUCLEOTIDE SEQUENCE [LARGE SCALE GENOMIC DNA]</scope>
    <source>
        <strain evidence="10 11">CBS 132785</strain>
    </source>
</reference>
<dbReference type="InterPro" id="IPR052202">
    <property type="entry name" value="Yeast_MetPath_Reg"/>
</dbReference>
<dbReference type="GO" id="GO:0043565">
    <property type="term" value="F:sequence-specific DNA binding"/>
    <property type="evidence" value="ECO:0007669"/>
    <property type="project" value="TreeGrafter"/>
</dbReference>
<accession>A0A1Q5TFK4</accession>
<organism evidence="10 11">
    <name type="scientific">Penicillium subrubescens</name>
    <dbReference type="NCBI Taxonomy" id="1316194"/>
    <lineage>
        <taxon>Eukaryota</taxon>
        <taxon>Fungi</taxon>
        <taxon>Dikarya</taxon>
        <taxon>Ascomycota</taxon>
        <taxon>Pezizomycotina</taxon>
        <taxon>Eurotiomycetes</taxon>
        <taxon>Eurotiomycetidae</taxon>
        <taxon>Eurotiales</taxon>
        <taxon>Aspergillaceae</taxon>
        <taxon>Penicillium</taxon>
    </lineage>
</organism>
<evidence type="ECO:0000256" key="4">
    <source>
        <dbReference type="ARBA" id="ARBA00023015"/>
    </source>
</evidence>
<dbReference type="GO" id="GO:0045944">
    <property type="term" value="P:positive regulation of transcription by RNA polymerase II"/>
    <property type="evidence" value="ECO:0007669"/>
    <property type="project" value="TreeGrafter"/>
</dbReference>
<evidence type="ECO:0000256" key="5">
    <source>
        <dbReference type="ARBA" id="ARBA00023125"/>
    </source>
</evidence>
<dbReference type="EMBL" id="MNBE01000665">
    <property type="protein sequence ID" value="OKO99014.1"/>
    <property type="molecule type" value="Genomic_DNA"/>
</dbReference>
<feature type="region of interest" description="Disordered" evidence="8">
    <location>
        <begin position="114"/>
        <end position="155"/>
    </location>
</feature>
<feature type="domain" description="Zn(2)-C6 fungal-type" evidence="9">
    <location>
        <begin position="27"/>
        <end position="56"/>
    </location>
</feature>
<dbReference type="GO" id="GO:0008270">
    <property type="term" value="F:zinc ion binding"/>
    <property type="evidence" value="ECO:0007669"/>
    <property type="project" value="InterPro"/>
</dbReference>
<name>A0A1Q5TFK4_9EURO</name>
<dbReference type="SMART" id="SM00066">
    <property type="entry name" value="GAL4"/>
    <property type="match status" value="1"/>
</dbReference>
<dbReference type="InterPro" id="IPR001138">
    <property type="entry name" value="Zn2Cys6_DnaBD"/>
</dbReference>
<proteinExistence type="predicted"/>
<keyword evidence="5" id="KW-0238">DNA-binding</keyword>
<keyword evidence="7" id="KW-0539">Nucleus</keyword>
<evidence type="ECO:0000256" key="7">
    <source>
        <dbReference type="ARBA" id="ARBA00023242"/>
    </source>
</evidence>
<dbReference type="GO" id="GO:0005634">
    <property type="term" value="C:nucleus"/>
    <property type="evidence" value="ECO:0007669"/>
    <property type="project" value="UniProtKB-SubCell"/>
</dbReference>
<dbReference type="FunFam" id="4.10.240.10:FF:000006">
    <property type="entry name" value="Positive regulator of purine utilization"/>
    <property type="match status" value="1"/>
</dbReference>
<evidence type="ECO:0000256" key="1">
    <source>
        <dbReference type="ARBA" id="ARBA00004123"/>
    </source>
</evidence>
<keyword evidence="3" id="KW-0862">Zinc</keyword>
<keyword evidence="4" id="KW-0805">Transcription regulation</keyword>
<dbReference type="OrthoDB" id="2399539at2759"/>
<feature type="compositionally biased region" description="Basic and acidic residues" evidence="8">
    <location>
        <begin position="126"/>
        <end position="138"/>
    </location>
</feature>
<dbReference type="Pfam" id="PF00172">
    <property type="entry name" value="Zn_clus"/>
    <property type="match status" value="1"/>
</dbReference>
<dbReference type="PROSITE" id="PS00463">
    <property type="entry name" value="ZN2_CY6_FUNGAL_1"/>
    <property type="match status" value="1"/>
</dbReference>
<protein>
    <submittedName>
        <fullName evidence="10">Positive regulator of purine utilization</fullName>
    </submittedName>
</protein>
<evidence type="ECO:0000256" key="8">
    <source>
        <dbReference type="SAM" id="MobiDB-lite"/>
    </source>
</evidence>
<keyword evidence="6" id="KW-0804">Transcription</keyword>
<dbReference type="AlphaFoldDB" id="A0A1Q5TFK4"/>
<gene>
    <name evidence="10" type="ORF">PENSUB_8931</name>
</gene>
<evidence type="ECO:0000313" key="11">
    <source>
        <dbReference type="Proteomes" id="UP000186955"/>
    </source>
</evidence>
<keyword evidence="11" id="KW-1185">Reference proteome</keyword>
<feature type="region of interest" description="Disordered" evidence="8">
    <location>
        <begin position="205"/>
        <end position="242"/>
    </location>
</feature>
<evidence type="ECO:0000256" key="2">
    <source>
        <dbReference type="ARBA" id="ARBA00022723"/>
    </source>
</evidence>
<dbReference type="Gene3D" id="4.10.240.10">
    <property type="entry name" value="Zn(2)-C6 fungal-type DNA-binding domain"/>
    <property type="match status" value="1"/>
</dbReference>
<dbReference type="PANTHER" id="PTHR47782">
    <property type="entry name" value="ZN(II)2CYS6 TRANSCRIPTION FACTOR (EUROFUNG)-RELATED"/>
    <property type="match status" value="1"/>
</dbReference>
<comment type="caution">
    <text evidence="10">The sequence shown here is derived from an EMBL/GenBank/DDBJ whole genome shotgun (WGS) entry which is preliminary data.</text>
</comment>
<comment type="subcellular location">
    <subcellularLocation>
        <location evidence="1">Nucleus</location>
    </subcellularLocation>
</comment>
<dbReference type="SUPFAM" id="SSF57701">
    <property type="entry name" value="Zn2/Cys6 DNA-binding domain"/>
    <property type="match status" value="1"/>
</dbReference>
<keyword evidence="2" id="KW-0479">Metal-binding</keyword>
<evidence type="ECO:0000256" key="3">
    <source>
        <dbReference type="ARBA" id="ARBA00022833"/>
    </source>
</evidence>
<evidence type="ECO:0000256" key="6">
    <source>
        <dbReference type="ARBA" id="ARBA00023163"/>
    </source>
</evidence>
<dbReference type="CDD" id="cd14723">
    <property type="entry name" value="ZIP_Ppr1"/>
    <property type="match status" value="1"/>
</dbReference>
<sequence>MLNMNTPATQRTTTSEPSFQSFRNVSACNRCRLRKHRCDQRLPRCEPCEKAGTRCVGYDPLTKREVPRSYVCFLESQVKYLKQLLIDHGIEFKATMPFDEKEPSRMGAIRHSLSQRQELSAGRAGSEARIEQKNDRASLKRKLGSSPADNTLPPRQLKRVLQLNLILKDLLTESYASYHCDREHVQPSPRTPVSTQAMQGISIPHDQYSTPELSDDHASSDSGSGSPESLQMHFDDSNSAHDIPVMSDEFQYKRPYTPQRSFTPNLNPMHPNLDTLETKPLLNTSSPNISQGVPVKQPVSAEPKELQASSEIGFGFPSEADQKQSDQNTYDLLDEFLVGWDEDRLGIC</sequence>
<dbReference type="InterPro" id="IPR036864">
    <property type="entry name" value="Zn2-C6_fun-type_DNA-bd_sf"/>
</dbReference>
<evidence type="ECO:0000259" key="9">
    <source>
        <dbReference type="PROSITE" id="PS50048"/>
    </source>
</evidence>
<dbReference type="PANTHER" id="PTHR47782:SF1">
    <property type="entry name" value="PYRIMIDINE PATHWAY REGULATORY PROTEIN 1"/>
    <property type="match status" value="1"/>
</dbReference>
<dbReference type="Proteomes" id="UP000186955">
    <property type="component" value="Unassembled WGS sequence"/>
</dbReference>
<dbReference type="GO" id="GO:0000981">
    <property type="term" value="F:DNA-binding transcription factor activity, RNA polymerase II-specific"/>
    <property type="evidence" value="ECO:0007669"/>
    <property type="project" value="InterPro"/>
</dbReference>
<dbReference type="PROSITE" id="PS50048">
    <property type="entry name" value="ZN2_CY6_FUNGAL_2"/>
    <property type="match status" value="1"/>
</dbReference>